<feature type="region of interest" description="Disordered" evidence="2">
    <location>
        <begin position="1"/>
        <end position="32"/>
    </location>
</feature>
<name>A0ABV1R5T4_9HYPH</name>
<dbReference type="SMART" id="SM00382">
    <property type="entry name" value="AAA"/>
    <property type="match status" value="1"/>
</dbReference>
<dbReference type="RefSeq" id="WP_350377070.1">
    <property type="nucleotide sequence ID" value="NZ_JBELQD010000021.1"/>
</dbReference>
<dbReference type="Pfam" id="PF01434">
    <property type="entry name" value="Peptidase_M41"/>
    <property type="match status" value="1"/>
</dbReference>
<dbReference type="SUPFAM" id="SSF52540">
    <property type="entry name" value="P-loop containing nucleoside triphosphate hydrolases"/>
    <property type="match status" value="1"/>
</dbReference>
<dbReference type="PANTHER" id="PTHR23076:SF97">
    <property type="entry name" value="ATP-DEPENDENT ZINC METALLOPROTEASE YME1L1"/>
    <property type="match status" value="1"/>
</dbReference>
<evidence type="ECO:0000256" key="1">
    <source>
        <dbReference type="RuleBase" id="RU003651"/>
    </source>
</evidence>
<dbReference type="SUPFAM" id="SSF140990">
    <property type="entry name" value="FtsH protease domain-like"/>
    <property type="match status" value="1"/>
</dbReference>
<dbReference type="Proteomes" id="UP001432995">
    <property type="component" value="Unassembled WGS sequence"/>
</dbReference>
<dbReference type="PROSITE" id="PS00674">
    <property type="entry name" value="AAA"/>
    <property type="match status" value="1"/>
</dbReference>
<dbReference type="Gene3D" id="1.20.58.760">
    <property type="entry name" value="Peptidase M41"/>
    <property type="match status" value="1"/>
</dbReference>
<organism evidence="4 5">
    <name type="scientific">Methylobacterium brachiatum</name>
    <dbReference type="NCBI Taxonomy" id="269660"/>
    <lineage>
        <taxon>Bacteria</taxon>
        <taxon>Pseudomonadati</taxon>
        <taxon>Pseudomonadota</taxon>
        <taxon>Alphaproteobacteria</taxon>
        <taxon>Hyphomicrobiales</taxon>
        <taxon>Methylobacteriaceae</taxon>
        <taxon>Methylobacterium</taxon>
    </lineage>
</organism>
<comment type="caution">
    <text evidence="4">The sequence shown here is derived from an EMBL/GenBank/DDBJ whole genome shotgun (WGS) entry which is preliminary data.</text>
</comment>
<proteinExistence type="inferred from homology"/>
<evidence type="ECO:0000256" key="2">
    <source>
        <dbReference type="SAM" id="MobiDB-lite"/>
    </source>
</evidence>
<gene>
    <name evidence="4" type="ORF">ABS770_18185</name>
</gene>
<feature type="domain" description="AAA+ ATPase" evidence="3">
    <location>
        <begin position="276"/>
        <end position="418"/>
    </location>
</feature>
<dbReference type="PANTHER" id="PTHR23076">
    <property type="entry name" value="METALLOPROTEASE M41 FTSH"/>
    <property type="match status" value="1"/>
</dbReference>
<dbReference type="InterPro" id="IPR003960">
    <property type="entry name" value="ATPase_AAA_CS"/>
</dbReference>
<comment type="similarity">
    <text evidence="1">Belongs to the AAA ATPase family.</text>
</comment>
<sequence>MPEAAMRTRKTPASTLLNHARRQARQAERGDFPELLAEDEAAPRAAPEDDHAAILDRASVPRMLATAMLVEAMSVREQAAIGRRNGLAVVVEVAHPEMVQPVGDALRSAGAFTEIFRRSGAKRTQDLPDQGCGTVAALLGGGSNVAGVSQAPERYLPSTLTAAADIRLKLGAPTPKAVRTVITLVTGRRPRKLPPLAGLTFLDACSAIRRNSSAATCGKRLAAVVAARQAVVATNDAPPLEQVFGLGEAKAWGLALVAAVDAWRTEGIPWAEAVQGDRAVIVAGPPGNGKTSFAVSLARSLKLKLHVASASAWFTNNSGHLGDVIRAISSTFQEASANGPAVLLIDELDGVPSRESLDNRHRDFWTPVITALLQEIDSAASSSANLIIVAATNYPDRLDPALVRPGRLNRVLRIGLPDAEAIVGILGQHLGDHVPPGEDLTPLGILGLGATGADVAGWARGARAAARAAGRPVAMADLVRQVCPPETRDPATVRAIARHEASHAVIGEVTATSTLDVVTIVERGAWAGSTNARLRNPVMMTSAQVEALACTQLAGRAADEVFGEPTSGAGGERFSDLATATALLASKAASWGLSGSLLYRGDHSEMHALLRADGALRNSTARELDRLYVQTLGLVRANVDRIERVASRLVERRVLGGDEVRAIIAETPGTPAGEAGAVEGGPHAR</sequence>
<dbReference type="CDD" id="cd19481">
    <property type="entry name" value="RecA-like_protease"/>
    <property type="match status" value="1"/>
</dbReference>
<keyword evidence="1" id="KW-0547">Nucleotide-binding</keyword>
<accession>A0ABV1R5T4</accession>
<dbReference type="InterPro" id="IPR003959">
    <property type="entry name" value="ATPase_AAA_core"/>
</dbReference>
<protein>
    <submittedName>
        <fullName evidence="4">AAA family ATPase</fullName>
    </submittedName>
</protein>
<dbReference type="EMBL" id="JBELQD010000021">
    <property type="protein sequence ID" value="MER2290198.1"/>
    <property type="molecule type" value="Genomic_DNA"/>
</dbReference>
<dbReference type="InterPro" id="IPR037219">
    <property type="entry name" value="Peptidase_M41-like"/>
</dbReference>
<evidence type="ECO:0000313" key="5">
    <source>
        <dbReference type="Proteomes" id="UP001432995"/>
    </source>
</evidence>
<dbReference type="InterPro" id="IPR003593">
    <property type="entry name" value="AAA+_ATPase"/>
</dbReference>
<keyword evidence="1" id="KW-0067">ATP-binding</keyword>
<dbReference type="Gene3D" id="3.40.50.300">
    <property type="entry name" value="P-loop containing nucleotide triphosphate hydrolases"/>
    <property type="match status" value="1"/>
</dbReference>
<keyword evidence="5" id="KW-1185">Reference proteome</keyword>
<dbReference type="InterPro" id="IPR000642">
    <property type="entry name" value="Peptidase_M41"/>
</dbReference>
<reference evidence="4" key="1">
    <citation type="submission" date="2024-06" db="EMBL/GenBank/DDBJ databases">
        <authorList>
            <person name="Campbell A.G."/>
        </authorList>
    </citation>
    <scope>NUCLEOTIDE SEQUENCE</scope>
    <source>
        <strain evidence="4">EM17</strain>
    </source>
</reference>
<dbReference type="InterPro" id="IPR027417">
    <property type="entry name" value="P-loop_NTPase"/>
</dbReference>
<evidence type="ECO:0000259" key="3">
    <source>
        <dbReference type="SMART" id="SM00382"/>
    </source>
</evidence>
<dbReference type="Pfam" id="PF00004">
    <property type="entry name" value="AAA"/>
    <property type="match status" value="1"/>
</dbReference>
<evidence type="ECO:0000313" key="4">
    <source>
        <dbReference type="EMBL" id="MER2290198.1"/>
    </source>
</evidence>